<dbReference type="Pfam" id="PF14501">
    <property type="entry name" value="HATPase_c_5"/>
    <property type="match status" value="1"/>
</dbReference>
<dbReference type="EMBL" id="PVXO01000005">
    <property type="protein sequence ID" value="PRR80553.1"/>
    <property type="molecule type" value="Genomic_DNA"/>
</dbReference>
<feature type="domain" description="Sensor histidine kinase NatK-like C-terminal" evidence="2">
    <location>
        <begin position="319"/>
        <end position="418"/>
    </location>
</feature>
<proteinExistence type="predicted"/>
<evidence type="ECO:0000313" key="3">
    <source>
        <dbReference type="EMBL" id="PRR80553.1"/>
    </source>
</evidence>
<keyword evidence="1" id="KW-0812">Transmembrane</keyword>
<gene>
    <name evidence="3" type="ORF">CLLI_01260</name>
</gene>
<dbReference type="AlphaFoldDB" id="A0A2T0B9P0"/>
<dbReference type="InterPro" id="IPR032834">
    <property type="entry name" value="NatK-like_C"/>
</dbReference>
<dbReference type="PANTHER" id="PTHR40448">
    <property type="entry name" value="TWO-COMPONENT SENSOR HISTIDINE KINASE"/>
    <property type="match status" value="1"/>
</dbReference>
<feature type="transmembrane region" description="Helical" evidence="1">
    <location>
        <begin position="50"/>
        <end position="75"/>
    </location>
</feature>
<feature type="transmembrane region" description="Helical" evidence="1">
    <location>
        <begin position="9"/>
        <end position="30"/>
    </location>
</feature>
<keyword evidence="1" id="KW-0472">Membrane</keyword>
<feature type="transmembrane region" description="Helical" evidence="1">
    <location>
        <begin position="87"/>
        <end position="108"/>
    </location>
</feature>
<evidence type="ECO:0000256" key="1">
    <source>
        <dbReference type="SAM" id="Phobius"/>
    </source>
</evidence>
<sequence>MYILNINDLLYLISGLFNTYVAFRFMNVFFHRNHTNKKIEIESFMLYFTINGIVYIFFSSPLIIFALNLLVFFMFTYKYPGKLSTRLISTALIYSVNICVYGIVYNLMKTVDTIGDVTSITEIIANLLLYLFVLVFENVLNHKNRYNINILQWGAIFFIPAGSIIIIVSTLLLSDYRTISNILNMGCLLGIDVMIFYLYNVLIKFYKDKYEEELLRQQNNSYKNQLKIIKKSQDNIAMIRHDMKNHIFKLQDIIQKGDKQDILDYLKNTIEFIDVSNQYVNSQNLDVDSILNYKIDEAKKAGAVVDVVINIPNKLRIDSFDLNIIIGNLMDNAIYAIKNSEDKQIKIEIEFDRNIFYIIITNSYCGRILSKNGQLQTTKKDKDNHGIGLRSVEAVIKKYDGIMDIDYDNSNFCVSILLYNLTK</sequence>
<feature type="transmembrane region" description="Helical" evidence="1">
    <location>
        <begin position="120"/>
        <end position="140"/>
    </location>
</feature>
<keyword evidence="4" id="KW-1185">Reference proteome</keyword>
<dbReference type="SUPFAM" id="SSF55874">
    <property type="entry name" value="ATPase domain of HSP90 chaperone/DNA topoisomerase II/histidine kinase"/>
    <property type="match status" value="1"/>
</dbReference>
<accession>A0A2T0B9P0</accession>
<dbReference type="GO" id="GO:0042802">
    <property type="term" value="F:identical protein binding"/>
    <property type="evidence" value="ECO:0007669"/>
    <property type="project" value="TreeGrafter"/>
</dbReference>
<keyword evidence="3" id="KW-0808">Transferase</keyword>
<name>A0A2T0B9P0_9CLOT</name>
<comment type="caution">
    <text evidence="3">The sequence shown here is derived from an EMBL/GenBank/DDBJ whole genome shotgun (WGS) entry which is preliminary data.</text>
</comment>
<dbReference type="OrthoDB" id="1634477at2"/>
<organism evidence="3 4">
    <name type="scientific">Clostridium liquoris</name>
    <dbReference type="NCBI Taxonomy" id="1289519"/>
    <lineage>
        <taxon>Bacteria</taxon>
        <taxon>Bacillati</taxon>
        <taxon>Bacillota</taxon>
        <taxon>Clostridia</taxon>
        <taxon>Eubacteriales</taxon>
        <taxon>Clostridiaceae</taxon>
        <taxon>Clostridium</taxon>
    </lineage>
</organism>
<reference evidence="3 4" key="1">
    <citation type="submission" date="2018-03" db="EMBL/GenBank/DDBJ databases">
        <title>Genome sequence of Clostridium liquoris DSM 100320.</title>
        <authorList>
            <person name="Poehlein A."/>
            <person name="Daniel R."/>
        </authorList>
    </citation>
    <scope>NUCLEOTIDE SEQUENCE [LARGE SCALE GENOMIC DNA]</scope>
    <source>
        <strain evidence="3 4">DSM 100320</strain>
    </source>
</reference>
<evidence type="ECO:0000313" key="4">
    <source>
        <dbReference type="Proteomes" id="UP000239706"/>
    </source>
</evidence>
<dbReference type="PANTHER" id="PTHR40448:SF1">
    <property type="entry name" value="TWO-COMPONENT SENSOR HISTIDINE KINASE"/>
    <property type="match status" value="1"/>
</dbReference>
<dbReference type="CDD" id="cd16935">
    <property type="entry name" value="HATPase_AgrC-ComD-like"/>
    <property type="match status" value="1"/>
</dbReference>
<keyword evidence="3" id="KW-0418">Kinase</keyword>
<dbReference type="Proteomes" id="UP000239706">
    <property type="component" value="Unassembled WGS sequence"/>
</dbReference>
<keyword evidence="1" id="KW-1133">Transmembrane helix</keyword>
<feature type="transmembrane region" description="Helical" evidence="1">
    <location>
        <begin position="152"/>
        <end position="173"/>
    </location>
</feature>
<evidence type="ECO:0000259" key="2">
    <source>
        <dbReference type="Pfam" id="PF14501"/>
    </source>
</evidence>
<feature type="transmembrane region" description="Helical" evidence="1">
    <location>
        <begin position="179"/>
        <end position="199"/>
    </location>
</feature>
<dbReference type="InterPro" id="IPR036890">
    <property type="entry name" value="HATPase_C_sf"/>
</dbReference>
<dbReference type="Gene3D" id="3.30.565.10">
    <property type="entry name" value="Histidine kinase-like ATPase, C-terminal domain"/>
    <property type="match status" value="1"/>
</dbReference>
<dbReference type="GO" id="GO:0016301">
    <property type="term" value="F:kinase activity"/>
    <property type="evidence" value="ECO:0007669"/>
    <property type="project" value="UniProtKB-KW"/>
</dbReference>
<protein>
    <submittedName>
        <fullName evidence="3">Sensory histidine kinase DcuS</fullName>
    </submittedName>
</protein>